<evidence type="ECO:0000313" key="1">
    <source>
        <dbReference type="EMBL" id="MDF0715986.1"/>
    </source>
</evidence>
<dbReference type="RefSeq" id="WP_275615231.1">
    <property type="nucleotide sequence ID" value="NZ_JARFVB010000003.1"/>
</dbReference>
<accession>A0ABT5XY22</accession>
<name>A0ABT5XY22_9FLAO</name>
<dbReference type="EMBL" id="JARFVB010000003">
    <property type="protein sequence ID" value="MDF0715986.1"/>
    <property type="molecule type" value="Genomic_DNA"/>
</dbReference>
<protein>
    <submittedName>
        <fullName evidence="1">Uncharacterized protein</fullName>
    </submittedName>
</protein>
<keyword evidence="2" id="KW-1185">Reference proteome</keyword>
<organism evidence="1 2">
    <name type="scientific">Flagellimonas yonaguniensis</name>
    <dbReference type="NCBI Taxonomy" id="3031325"/>
    <lineage>
        <taxon>Bacteria</taxon>
        <taxon>Pseudomonadati</taxon>
        <taxon>Bacteroidota</taxon>
        <taxon>Flavobacteriia</taxon>
        <taxon>Flavobacteriales</taxon>
        <taxon>Flavobacteriaceae</taxon>
        <taxon>Flagellimonas</taxon>
    </lineage>
</organism>
<evidence type="ECO:0000313" key="2">
    <source>
        <dbReference type="Proteomes" id="UP001221366"/>
    </source>
</evidence>
<proteinExistence type="predicted"/>
<reference evidence="1 2" key="1">
    <citation type="submission" date="2023-03" db="EMBL/GenBank/DDBJ databases">
        <title>Muricauda XX sp. nov. and Muricauda XXX sp. nov., two novel species isolated from Okinawa Trough.</title>
        <authorList>
            <person name="Cao W."/>
            <person name="Deng X."/>
        </authorList>
    </citation>
    <scope>NUCLEOTIDE SEQUENCE [LARGE SCALE GENOMIC DNA]</scope>
    <source>
        <strain evidence="1 2">334s03</strain>
    </source>
</reference>
<gene>
    <name evidence="1" type="ORF">PY092_07495</name>
</gene>
<comment type="caution">
    <text evidence="1">The sequence shown here is derived from an EMBL/GenBank/DDBJ whole genome shotgun (WGS) entry which is preliminary data.</text>
</comment>
<sequence length="77" mass="8572">MQFPNRTNRTLLSSRGHIPNAVRISEELIASVSWIEDLCLIGGSIILKSSFEAVAPIDVPYRRTTFPTPNLNQLAYA</sequence>
<dbReference type="Proteomes" id="UP001221366">
    <property type="component" value="Unassembled WGS sequence"/>
</dbReference>